<gene>
    <name evidence="2" type="ORF">H9806_06150</name>
</gene>
<dbReference type="Proteomes" id="UP000823844">
    <property type="component" value="Unassembled WGS sequence"/>
</dbReference>
<dbReference type="EMBL" id="JAHLFT010000077">
    <property type="protein sequence ID" value="MBU3828693.1"/>
    <property type="molecule type" value="Genomic_DNA"/>
</dbReference>
<dbReference type="InterPro" id="IPR016979">
    <property type="entry name" value="DUF2129"/>
</dbReference>
<organism evidence="2 3">
    <name type="scientific">Candidatus Lactobacillus pullistercoris</name>
    <dbReference type="NCBI Taxonomy" id="2838636"/>
    <lineage>
        <taxon>Bacteria</taxon>
        <taxon>Bacillati</taxon>
        <taxon>Bacillota</taxon>
        <taxon>Bacilli</taxon>
        <taxon>Lactobacillales</taxon>
        <taxon>Lactobacillaceae</taxon>
        <taxon>Lactobacillus</taxon>
    </lineage>
</organism>
<dbReference type="AlphaFoldDB" id="A0A9E2NTW6"/>
<keyword evidence="1" id="KW-0963">Cytoplasm</keyword>
<evidence type="ECO:0000313" key="3">
    <source>
        <dbReference type="Proteomes" id="UP000823844"/>
    </source>
</evidence>
<evidence type="ECO:0000256" key="1">
    <source>
        <dbReference type="ARBA" id="ARBA00022490"/>
    </source>
</evidence>
<name>A0A9E2NTW6_9LACO</name>
<comment type="caution">
    <text evidence="2">The sequence shown here is derived from an EMBL/GenBank/DDBJ whole genome shotgun (WGS) entry which is preliminary data.</text>
</comment>
<sequence>MSVNEELKSAGLFQRKCLIIYLTNISDQFKLRKYGDIVYFSKKMKYCVIYVNQSDLKRIAEEISHLNFVKGIEISNQDQVNLESNHIEKQITEMARQAELKLQEKDEDLFN</sequence>
<dbReference type="Pfam" id="PF09902">
    <property type="entry name" value="DUF2129"/>
    <property type="match status" value="1"/>
</dbReference>
<proteinExistence type="predicted"/>
<reference evidence="2" key="2">
    <citation type="submission" date="2021-04" db="EMBL/GenBank/DDBJ databases">
        <authorList>
            <person name="Gilroy R."/>
        </authorList>
    </citation>
    <scope>NUCLEOTIDE SEQUENCE</scope>
    <source>
        <strain evidence="2">F6-686</strain>
    </source>
</reference>
<protein>
    <submittedName>
        <fullName evidence="2">YlbG family protein</fullName>
    </submittedName>
</protein>
<reference evidence="2" key="1">
    <citation type="journal article" date="2021" name="PeerJ">
        <title>Extensive microbial diversity within the chicken gut microbiome revealed by metagenomics and culture.</title>
        <authorList>
            <person name="Gilroy R."/>
            <person name="Ravi A."/>
            <person name="Getino M."/>
            <person name="Pursley I."/>
            <person name="Horton D.L."/>
            <person name="Alikhan N.F."/>
            <person name="Baker D."/>
            <person name="Gharbi K."/>
            <person name="Hall N."/>
            <person name="Watson M."/>
            <person name="Adriaenssens E.M."/>
            <person name="Foster-Nyarko E."/>
            <person name="Jarju S."/>
            <person name="Secka A."/>
            <person name="Antonio M."/>
            <person name="Oren A."/>
            <person name="Chaudhuri R.R."/>
            <person name="La Ragione R."/>
            <person name="Hildebrand F."/>
            <person name="Pallen M.J."/>
        </authorList>
    </citation>
    <scope>NUCLEOTIDE SEQUENCE</scope>
    <source>
        <strain evidence="2">F6-686</strain>
    </source>
</reference>
<accession>A0A9E2NTW6</accession>
<evidence type="ECO:0000313" key="2">
    <source>
        <dbReference type="EMBL" id="MBU3828693.1"/>
    </source>
</evidence>